<gene>
    <name evidence="2" type="ORF">Q4521_18540</name>
</gene>
<reference evidence="2" key="1">
    <citation type="submission" date="2023-07" db="EMBL/GenBank/DDBJ databases">
        <title>Genome content predicts the carbon catabolic preferences of heterotrophic bacteria.</title>
        <authorList>
            <person name="Gralka M."/>
        </authorList>
    </citation>
    <scope>NUCLEOTIDE SEQUENCE</scope>
    <source>
        <strain evidence="2">I3M17_2</strain>
    </source>
</reference>
<dbReference type="InterPro" id="IPR002539">
    <property type="entry name" value="MaoC-like_dom"/>
</dbReference>
<dbReference type="Pfam" id="PF01575">
    <property type="entry name" value="MaoC_dehydratas"/>
    <property type="match status" value="1"/>
</dbReference>
<name>A0AAW7XCB3_9GAMM</name>
<dbReference type="PANTHER" id="PTHR42993">
    <property type="entry name" value="MAOC-LIKE DEHYDRATASE DOMAIN-CONTAINING PROTEIN"/>
    <property type="match status" value="1"/>
</dbReference>
<protein>
    <submittedName>
        <fullName evidence="2">MaoC/PaaZ C-terminal domain-containing protein</fullName>
    </submittedName>
</protein>
<proteinExistence type="predicted"/>
<dbReference type="RefSeq" id="WP_011468922.1">
    <property type="nucleotide sequence ID" value="NZ_CP123764.1"/>
</dbReference>
<organism evidence="2 3">
    <name type="scientific">Saccharophagus degradans</name>
    <dbReference type="NCBI Taxonomy" id="86304"/>
    <lineage>
        <taxon>Bacteria</taxon>
        <taxon>Pseudomonadati</taxon>
        <taxon>Pseudomonadota</taxon>
        <taxon>Gammaproteobacteria</taxon>
        <taxon>Cellvibrionales</taxon>
        <taxon>Cellvibrionaceae</taxon>
        <taxon>Saccharophagus</taxon>
    </lineage>
</organism>
<sequence length="230" mass="25968">MNVLEIIKEKKEKIVERKVELNDLVFPQLRDYWNEFWLNAKNNHWLKWGMESVVNQPANDTELDPEDVIANVCDNPSAEALRQSLVAKIGEVSYVGEWLVVDQSKIDGFAAVTEDNQWIHTDVERAQAESTFKSTIAHGLLTLSLLPKLTGVVDSDASPYPDCRMVINLGLNKVRFPAPLKSGNRVRAIKKVVSVDVVKRGLMVEEEVIVEVEHSARPACVANPIYRFVF</sequence>
<dbReference type="PANTHER" id="PTHR42993:SF1">
    <property type="entry name" value="MAOC-LIKE DEHYDRATASE DOMAIN-CONTAINING PROTEIN"/>
    <property type="match status" value="1"/>
</dbReference>
<feature type="domain" description="MaoC-like" evidence="1">
    <location>
        <begin position="89"/>
        <end position="211"/>
    </location>
</feature>
<evidence type="ECO:0000313" key="2">
    <source>
        <dbReference type="EMBL" id="MDO6424492.1"/>
    </source>
</evidence>
<dbReference type="InterPro" id="IPR029069">
    <property type="entry name" value="HotDog_dom_sf"/>
</dbReference>
<dbReference type="Gene3D" id="3.10.129.10">
    <property type="entry name" value="Hotdog Thioesterase"/>
    <property type="match status" value="1"/>
</dbReference>
<comment type="caution">
    <text evidence="2">The sequence shown here is derived from an EMBL/GenBank/DDBJ whole genome shotgun (WGS) entry which is preliminary data.</text>
</comment>
<dbReference type="Proteomes" id="UP001169760">
    <property type="component" value="Unassembled WGS sequence"/>
</dbReference>
<accession>A0AAW7XCB3</accession>
<evidence type="ECO:0000313" key="3">
    <source>
        <dbReference type="Proteomes" id="UP001169760"/>
    </source>
</evidence>
<dbReference type="EMBL" id="JAUOPB010000015">
    <property type="protein sequence ID" value="MDO6424492.1"/>
    <property type="molecule type" value="Genomic_DNA"/>
</dbReference>
<dbReference type="GeneID" id="98614106"/>
<dbReference type="SUPFAM" id="SSF54637">
    <property type="entry name" value="Thioesterase/thiol ester dehydrase-isomerase"/>
    <property type="match status" value="1"/>
</dbReference>
<evidence type="ECO:0000259" key="1">
    <source>
        <dbReference type="Pfam" id="PF01575"/>
    </source>
</evidence>
<dbReference type="AlphaFoldDB" id="A0AAW7XCB3"/>